<dbReference type="GO" id="GO:0003677">
    <property type="term" value="F:DNA binding"/>
    <property type="evidence" value="ECO:0007669"/>
    <property type="project" value="UniProtKB-UniRule"/>
</dbReference>
<dbReference type="GO" id="GO:0070063">
    <property type="term" value="F:RNA polymerase binding"/>
    <property type="evidence" value="ECO:0007669"/>
    <property type="project" value="InterPro"/>
</dbReference>
<dbReference type="InterPro" id="IPR036953">
    <property type="entry name" value="GreA/GreB_C_sf"/>
</dbReference>
<evidence type="ECO:0000256" key="3">
    <source>
        <dbReference type="ARBA" id="ARBA00023163"/>
    </source>
</evidence>
<dbReference type="PROSITE" id="PS00830">
    <property type="entry name" value="GREAB_2"/>
    <property type="match status" value="1"/>
</dbReference>
<dbReference type="PROSITE" id="PS00829">
    <property type="entry name" value="GREAB_1"/>
    <property type="match status" value="1"/>
</dbReference>
<proteinExistence type="inferred from homology"/>
<dbReference type="InterPro" id="IPR022691">
    <property type="entry name" value="Tscrpt_elong_fac_GreA/B_N"/>
</dbReference>
<comment type="function">
    <text evidence="4">Necessary for efficient RNA polymerase transcription elongation past template-encoded arresting sites. The arresting sites in DNA have the property of trapping a certain fraction of elongating RNA polymerases that pass through, resulting in locked ternary complexes. Cleavage of the nascent transcript by cleavage factors such as GreA or GreB allows the resumption of elongation from the new 3'terminus. GreB releases sequences of up to 9 nucleotides in length.</text>
</comment>
<dbReference type="InterPro" id="IPR001437">
    <property type="entry name" value="Tscrpt_elong_fac_GreA/B_C"/>
</dbReference>
<comment type="caution">
    <text evidence="7">The sequence shown here is derived from an EMBL/GenBank/DDBJ whole genome shotgun (WGS) entry which is preliminary data.</text>
</comment>
<dbReference type="FunFam" id="3.10.50.30:FF:000001">
    <property type="entry name" value="Transcription elongation factor GreA"/>
    <property type="match status" value="1"/>
</dbReference>
<dbReference type="NCBIfam" id="NF002506">
    <property type="entry name" value="PRK01885.1"/>
    <property type="match status" value="1"/>
</dbReference>
<dbReference type="EMBL" id="JAERQG010000002">
    <property type="protein sequence ID" value="MBL0765831.1"/>
    <property type="molecule type" value="Genomic_DNA"/>
</dbReference>
<keyword evidence="3 4" id="KW-0804">Transcription</keyword>
<dbReference type="Pfam" id="PF01272">
    <property type="entry name" value="GreA_GreB"/>
    <property type="match status" value="1"/>
</dbReference>
<evidence type="ECO:0000259" key="6">
    <source>
        <dbReference type="Pfam" id="PF03449"/>
    </source>
</evidence>
<evidence type="ECO:0000313" key="8">
    <source>
        <dbReference type="Proteomes" id="UP000642920"/>
    </source>
</evidence>
<dbReference type="HAMAP" id="MF_00105">
    <property type="entry name" value="GreA_GreB"/>
    <property type="match status" value="1"/>
</dbReference>
<organism evidence="7 8">
    <name type="scientific">Marivirga atlantica</name>
    <dbReference type="NCBI Taxonomy" id="1548457"/>
    <lineage>
        <taxon>Bacteria</taxon>
        <taxon>Pseudomonadati</taxon>
        <taxon>Bacteroidota</taxon>
        <taxon>Cytophagia</taxon>
        <taxon>Cytophagales</taxon>
        <taxon>Marivirgaceae</taxon>
        <taxon>Marivirga</taxon>
    </lineage>
</organism>
<dbReference type="InterPro" id="IPR036805">
    <property type="entry name" value="Tscrpt_elong_fac_GreA/B_N_sf"/>
</dbReference>
<dbReference type="InterPro" id="IPR023459">
    <property type="entry name" value="Tscrpt_elong_fac_GreA/B_fam"/>
</dbReference>
<keyword evidence="7" id="KW-0251">Elongation factor</keyword>
<name>A0A937DK35_9BACT</name>
<evidence type="ECO:0000256" key="2">
    <source>
        <dbReference type="ARBA" id="ARBA00023125"/>
    </source>
</evidence>
<dbReference type="InterPro" id="IPR006358">
    <property type="entry name" value="Tscrpt_elong_fac_GreB"/>
</dbReference>
<accession>A0A937DK35</accession>
<dbReference type="PANTHER" id="PTHR30437:SF6">
    <property type="entry name" value="TRANSCRIPTION ELONGATION FACTOR GREB"/>
    <property type="match status" value="1"/>
</dbReference>
<feature type="domain" description="Transcription elongation factor GreA/GreB N-terminal" evidence="6">
    <location>
        <begin position="18"/>
        <end position="87"/>
    </location>
</feature>
<dbReference type="GO" id="GO:0003746">
    <property type="term" value="F:translation elongation factor activity"/>
    <property type="evidence" value="ECO:0007669"/>
    <property type="project" value="UniProtKB-KW"/>
</dbReference>
<dbReference type="Gene3D" id="3.10.50.30">
    <property type="entry name" value="Transcription elongation factor, GreA/GreB, C-terminal domain"/>
    <property type="match status" value="1"/>
</dbReference>
<keyword evidence="2 4" id="KW-0238">DNA-binding</keyword>
<reference evidence="7" key="1">
    <citation type="submission" date="2021-01" db="EMBL/GenBank/DDBJ databases">
        <title>Marivirga sp. nov., isolated from intertidal surface sediments.</title>
        <authorList>
            <person name="Zhang M."/>
        </authorList>
    </citation>
    <scope>NUCLEOTIDE SEQUENCE</scope>
    <source>
        <strain evidence="7">SM1354</strain>
    </source>
</reference>
<evidence type="ECO:0000256" key="4">
    <source>
        <dbReference type="HAMAP-Rule" id="MF_00930"/>
    </source>
</evidence>
<dbReference type="Proteomes" id="UP000642920">
    <property type="component" value="Unassembled WGS sequence"/>
</dbReference>
<dbReference type="PIRSF" id="PIRSF006092">
    <property type="entry name" value="GreA_GreB"/>
    <property type="match status" value="1"/>
</dbReference>
<dbReference type="InterPro" id="IPR018151">
    <property type="entry name" value="TF_GreA/GreB_CS"/>
</dbReference>
<evidence type="ECO:0000256" key="1">
    <source>
        <dbReference type="ARBA" id="ARBA00023015"/>
    </source>
</evidence>
<dbReference type="PANTHER" id="PTHR30437">
    <property type="entry name" value="TRANSCRIPTION ELONGATION FACTOR GREA"/>
    <property type="match status" value="1"/>
</dbReference>
<dbReference type="NCBIfam" id="TIGR01461">
    <property type="entry name" value="greB"/>
    <property type="match status" value="1"/>
</dbReference>
<protein>
    <recommendedName>
        <fullName evidence="4">Transcription elongation factor GreB</fullName>
    </recommendedName>
    <alternativeName>
        <fullName evidence="4">Transcript cleavage factor GreB</fullName>
    </alternativeName>
</protein>
<keyword evidence="1 4" id="KW-0805">Transcription regulation</keyword>
<gene>
    <name evidence="4 7" type="primary">greB</name>
    <name evidence="7" type="ORF">JKP34_11255</name>
</gene>
<keyword evidence="8" id="KW-1185">Reference proteome</keyword>
<dbReference type="SUPFAM" id="SSF54534">
    <property type="entry name" value="FKBP-like"/>
    <property type="match status" value="1"/>
</dbReference>
<evidence type="ECO:0000259" key="5">
    <source>
        <dbReference type="Pfam" id="PF01272"/>
    </source>
</evidence>
<dbReference type="InterPro" id="IPR028624">
    <property type="entry name" value="Tscrpt_elong_fac_GreA/B"/>
</dbReference>
<dbReference type="GO" id="GO:0006354">
    <property type="term" value="P:DNA-templated transcription elongation"/>
    <property type="evidence" value="ECO:0007669"/>
    <property type="project" value="TreeGrafter"/>
</dbReference>
<evidence type="ECO:0000313" key="7">
    <source>
        <dbReference type="EMBL" id="MBL0765831.1"/>
    </source>
</evidence>
<dbReference type="Pfam" id="PF03449">
    <property type="entry name" value="GreA_GreB_N"/>
    <property type="match status" value="1"/>
</dbReference>
<dbReference type="FunFam" id="1.10.287.180:FF:000001">
    <property type="entry name" value="Transcription elongation factor GreA"/>
    <property type="match status" value="1"/>
</dbReference>
<dbReference type="AlphaFoldDB" id="A0A937DK35"/>
<comment type="similarity">
    <text evidence="4">Belongs to the GreA/GreB family. GreB subfamily.</text>
</comment>
<dbReference type="GO" id="GO:0032784">
    <property type="term" value="P:regulation of DNA-templated transcription elongation"/>
    <property type="evidence" value="ECO:0007669"/>
    <property type="project" value="UniProtKB-UniRule"/>
</dbReference>
<sequence length="180" mass="21138">MRRKIPESTLPKLNRSQMITAEGLQKLKEEHDHLWRVVRPDVTAKVSWAASLGDRSENADYHYNKKRLREIDSRIRYLRKCIDNFKVVQYHPHQEGKVMFGAWVEIENSEKGFKRRLRIVGYEELIGNKDYISMDSPIAKALLNKETGDEAIVKTPAGEFHWQILKIEYEKGDATDDRRI</sequence>
<dbReference type="HAMAP" id="MF_00930">
    <property type="entry name" value="GreB"/>
    <property type="match status" value="1"/>
</dbReference>
<dbReference type="Gene3D" id="1.10.287.180">
    <property type="entry name" value="Transcription elongation factor, GreA/GreB, N-terminal domain"/>
    <property type="match status" value="1"/>
</dbReference>
<dbReference type="RefSeq" id="WP_201921190.1">
    <property type="nucleotide sequence ID" value="NZ_JAERQG010000002.1"/>
</dbReference>
<keyword evidence="7" id="KW-0648">Protein biosynthesis</keyword>
<feature type="domain" description="Transcription elongation factor GreA/GreB C-terminal" evidence="5">
    <location>
        <begin position="94"/>
        <end position="169"/>
    </location>
</feature>
<dbReference type="SUPFAM" id="SSF46557">
    <property type="entry name" value="GreA transcript cleavage protein, N-terminal domain"/>
    <property type="match status" value="1"/>
</dbReference>